<evidence type="ECO:0000259" key="1">
    <source>
        <dbReference type="Pfam" id="PF21607"/>
    </source>
</evidence>
<comment type="caution">
    <text evidence="2">The sequence shown here is derived from an EMBL/GenBank/DDBJ whole genome shotgun (WGS) entry which is preliminary data.</text>
</comment>
<accession>A0ABW6U0N2</accession>
<dbReference type="EMBL" id="JBIAUT010000006">
    <property type="protein sequence ID" value="MFF4218390.1"/>
    <property type="molecule type" value="Genomic_DNA"/>
</dbReference>
<dbReference type="InterPro" id="IPR014179">
    <property type="entry name" value="PfaD-like_TIM-barrel"/>
</dbReference>
<dbReference type="PANTHER" id="PTHR32332:SF20">
    <property type="entry name" value="2-NITROPROPANE DIOXYGENASE-LIKE PROTEIN"/>
    <property type="match status" value="1"/>
</dbReference>
<proteinExistence type="predicted"/>
<dbReference type="Gene3D" id="3.20.20.70">
    <property type="entry name" value="Aldolase class I"/>
    <property type="match status" value="1"/>
</dbReference>
<protein>
    <submittedName>
        <fullName evidence="2">PfaD family polyunsaturated fatty acid/polyketide biosynthesis protein</fullName>
    </submittedName>
</protein>
<organism evidence="2 3">
    <name type="scientific">Streptomyces nondiastaticus</name>
    <dbReference type="NCBI Taxonomy" id="3154512"/>
    <lineage>
        <taxon>Bacteria</taxon>
        <taxon>Bacillati</taxon>
        <taxon>Actinomycetota</taxon>
        <taxon>Actinomycetes</taxon>
        <taxon>Kitasatosporales</taxon>
        <taxon>Streptomycetaceae</taxon>
        <taxon>Streptomyces</taxon>
    </lineage>
</organism>
<reference evidence="2 3" key="1">
    <citation type="submission" date="2024-10" db="EMBL/GenBank/DDBJ databases">
        <title>The Natural Products Discovery Center: Release of the First 8490 Sequenced Strains for Exploring Actinobacteria Biosynthetic Diversity.</title>
        <authorList>
            <person name="Kalkreuter E."/>
            <person name="Kautsar S.A."/>
            <person name="Yang D."/>
            <person name="Bader C.D."/>
            <person name="Teijaro C.N."/>
            <person name="Fluegel L."/>
            <person name="Davis C.M."/>
            <person name="Simpson J.R."/>
            <person name="Lauterbach L."/>
            <person name="Steele A.D."/>
            <person name="Gui C."/>
            <person name="Meng S."/>
            <person name="Li G."/>
            <person name="Viehrig K."/>
            <person name="Ye F."/>
            <person name="Su P."/>
            <person name="Kiefer A.F."/>
            <person name="Nichols A."/>
            <person name="Cepeda A.J."/>
            <person name="Yan W."/>
            <person name="Fan B."/>
            <person name="Jiang Y."/>
            <person name="Adhikari A."/>
            <person name="Zheng C.-J."/>
            <person name="Schuster L."/>
            <person name="Cowan T.M."/>
            <person name="Smanski M.J."/>
            <person name="Chevrette M.G."/>
            <person name="De Carvalho L.P.S."/>
            <person name="Shen B."/>
        </authorList>
    </citation>
    <scope>NUCLEOTIDE SEQUENCE [LARGE SCALE GENOMIC DNA]</scope>
    <source>
        <strain evidence="2 3">NPDC001650</strain>
    </source>
</reference>
<evidence type="ECO:0000313" key="3">
    <source>
        <dbReference type="Proteomes" id="UP001602123"/>
    </source>
</evidence>
<dbReference type="Proteomes" id="UP001602123">
    <property type="component" value="Unassembled WGS sequence"/>
</dbReference>
<gene>
    <name evidence="2" type="ORF">ACFYZM_19190</name>
</gene>
<dbReference type="PANTHER" id="PTHR32332">
    <property type="entry name" value="2-NITROPROPANE DIOXYGENASE"/>
    <property type="match status" value="1"/>
</dbReference>
<sequence>MTTTGPLRGASAFAAASAPPALWYPAEQPPAFTPAEILAVAARIREPVHIVATPSGSDTAAGVGVGVGAGAGTGAVAGLGIAVGGSTSPAGTGQSGLPLLGTLPPLYPEWLGDRSFAETHGVRFPYAAGEMAGGIATVAMVSAMARAGMIGFFGAAGLDPDRVERSVAELSATLTGKPNWGINLIHSPGAPALEERIADIALRHRVPAVSASAFMALTPAVVRIAARGLHRGTHGRIQRRTRLFAKVSRPEVAGPFMSPAPPALLRALVERGRLTAAEAELASRVPVAEDVTVEADSGGHTDNRPLAVLLPVMLALRDQLTAAHGYDRVIRVGAAGGLGTPAAVAAAFALGAAYVVTGSVNQATREAGLSDDAKRMLAQADIADVTMAPAADMFELGVKVQVLRRGTFFAPRSARLYQLYRDHARWEDIPPEQRAKVEKDVLQAPFGTVWAETRRFWEQRDPAQAARAEHDARHRMALVFRWYLGMSSRWAVSGRSARRADYQIWCGPAMGAFNRWAAHSFLADPDRRDVAQIALNFLEGAALITRAHQLRSHGVPVPAAAFAPRPRRLA</sequence>
<keyword evidence="3" id="KW-1185">Reference proteome</keyword>
<feature type="domain" description="[Acyl-carrier-protein] S-malonyltransferase-like inserted helical" evidence="1">
    <location>
        <begin position="423"/>
        <end position="502"/>
    </location>
</feature>
<dbReference type="InterPro" id="IPR013785">
    <property type="entry name" value="Aldolase_TIM"/>
</dbReference>
<dbReference type="RefSeq" id="WP_388628629.1">
    <property type="nucleotide sequence ID" value="NZ_JBIAUT010000006.1"/>
</dbReference>
<dbReference type="SUPFAM" id="SSF51412">
    <property type="entry name" value="Inosine monophosphate dehydrogenase (IMPDH)"/>
    <property type="match status" value="1"/>
</dbReference>
<dbReference type="Pfam" id="PF03060">
    <property type="entry name" value="NMO"/>
    <property type="match status" value="1"/>
</dbReference>
<evidence type="ECO:0000313" key="2">
    <source>
        <dbReference type="EMBL" id="MFF4218390.1"/>
    </source>
</evidence>
<dbReference type="InterPro" id="IPR049489">
    <property type="entry name" value="FabD-like_helical_ins"/>
</dbReference>
<dbReference type="NCBIfam" id="TIGR02814">
    <property type="entry name" value="pfaD_fam"/>
    <property type="match status" value="1"/>
</dbReference>
<dbReference type="Pfam" id="PF21607">
    <property type="entry name" value="FabD_helical_ins"/>
    <property type="match status" value="1"/>
</dbReference>
<name>A0ABW6U0N2_9ACTN</name>